<evidence type="ECO:0000256" key="5">
    <source>
        <dbReference type="ARBA" id="ARBA00022737"/>
    </source>
</evidence>
<dbReference type="PROSITE" id="PS00012">
    <property type="entry name" value="PHOSPHOPANTETHEINE"/>
    <property type="match status" value="3"/>
</dbReference>
<dbReference type="InterPro" id="IPR025110">
    <property type="entry name" value="AMP-bd_C"/>
</dbReference>
<dbReference type="SUPFAM" id="SSF52777">
    <property type="entry name" value="CoA-dependent acyltransferases"/>
    <property type="match status" value="7"/>
</dbReference>
<evidence type="ECO:0000256" key="4">
    <source>
        <dbReference type="ARBA" id="ARBA00022553"/>
    </source>
</evidence>
<accession>A0ABN8GDX9</accession>
<evidence type="ECO:0000256" key="7">
    <source>
        <dbReference type="ARBA" id="ARBA00023268"/>
    </source>
</evidence>
<dbReference type="InterPro" id="IPR010071">
    <property type="entry name" value="AA_adenyl_dom"/>
</dbReference>
<comment type="caution">
    <text evidence="10">The sequence shown here is derived from an EMBL/GenBank/DDBJ whole genome shotgun (WGS) entry which is preliminary data.</text>
</comment>
<feature type="domain" description="Carrier" evidence="9">
    <location>
        <begin position="2909"/>
        <end position="2984"/>
    </location>
</feature>
<dbReference type="InterPro" id="IPR023213">
    <property type="entry name" value="CAT-like_dom_sf"/>
</dbReference>
<dbReference type="Gene3D" id="3.40.50.1820">
    <property type="entry name" value="alpha/beta hydrolase"/>
    <property type="match status" value="1"/>
</dbReference>
<dbReference type="InterPro" id="IPR020845">
    <property type="entry name" value="AMP-binding_CS"/>
</dbReference>
<dbReference type="SMART" id="SM00824">
    <property type="entry name" value="PKS_TE"/>
    <property type="match status" value="1"/>
</dbReference>
<evidence type="ECO:0000313" key="11">
    <source>
        <dbReference type="Proteomes" id="UP000838686"/>
    </source>
</evidence>
<dbReference type="InterPro" id="IPR001031">
    <property type="entry name" value="Thioesterase"/>
</dbReference>
<feature type="domain" description="Carrier" evidence="9">
    <location>
        <begin position="3960"/>
        <end position="4035"/>
    </location>
</feature>
<dbReference type="Pfam" id="PF00550">
    <property type="entry name" value="PP-binding"/>
    <property type="match status" value="4"/>
</dbReference>
<dbReference type="CDD" id="cd05930">
    <property type="entry name" value="A_NRPS"/>
    <property type="match status" value="3"/>
</dbReference>
<dbReference type="Gene3D" id="3.30.559.30">
    <property type="entry name" value="Nonribosomal peptide synthetase, condensation domain"/>
    <property type="match status" value="4"/>
</dbReference>
<dbReference type="Gene3D" id="1.10.1200.10">
    <property type="entry name" value="ACP-like"/>
    <property type="match status" value="4"/>
</dbReference>
<dbReference type="NCBIfam" id="TIGR01733">
    <property type="entry name" value="AA-adenyl-dom"/>
    <property type="match status" value="4"/>
</dbReference>
<dbReference type="CDD" id="cd12117">
    <property type="entry name" value="A_NRPS_Srf_like"/>
    <property type="match status" value="1"/>
</dbReference>
<comment type="cofactor">
    <cofactor evidence="1">
        <name>pantetheine 4'-phosphate</name>
        <dbReference type="ChEBI" id="CHEBI:47942"/>
    </cofactor>
</comment>
<feature type="region of interest" description="Disordered" evidence="8">
    <location>
        <begin position="1454"/>
        <end position="1487"/>
    </location>
</feature>
<dbReference type="PRINTS" id="PR00154">
    <property type="entry name" value="AMPBINDING"/>
</dbReference>
<dbReference type="InterPro" id="IPR006162">
    <property type="entry name" value="Ppantetheine_attach_site"/>
</dbReference>
<dbReference type="Gene3D" id="2.30.38.10">
    <property type="entry name" value="Luciferase, Domain 3"/>
    <property type="match status" value="4"/>
</dbReference>
<keyword evidence="6" id="KW-0045">Antibiotic biosynthesis</keyword>
<dbReference type="PANTHER" id="PTHR45527:SF1">
    <property type="entry name" value="FATTY ACID SYNTHASE"/>
    <property type="match status" value="1"/>
</dbReference>
<keyword evidence="11" id="KW-1185">Reference proteome</keyword>
<dbReference type="EMBL" id="CAKMMF010000008">
    <property type="protein sequence ID" value="CAH1202646.1"/>
    <property type="molecule type" value="Genomic_DNA"/>
</dbReference>
<feature type="region of interest" description="Disordered" evidence="8">
    <location>
        <begin position="34"/>
        <end position="59"/>
    </location>
</feature>
<dbReference type="Pfam" id="PF00668">
    <property type="entry name" value="Condensation"/>
    <property type="match status" value="4"/>
</dbReference>
<proteinExistence type="inferred from homology"/>
<evidence type="ECO:0000256" key="2">
    <source>
        <dbReference type="ARBA" id="ARBA00006432"/>
    </source>
</evidence>
<dbReference type="SMART" id="SM00823">
    <property type="entry name" value="PKS_PP"/>
    <property type="match status" value="4"/>
</dbReference>
<feature type="domain" description="Carrier" evidence="9">
    <location>
        <begin position="782"/>
        <end position="857"/>
    </location>
</feature>
<comment type="similarity">
    <text evidence="2">Belongs to the ATP-dependent AMP-binding enzyme family.</text>
</comment>
<dbReference type="Gene3D" id="3.30.300.30">
    <property type="match status" value="4"/>
</dbReference>
<organism evidence="10 11">
    <name type="scientific">Paenibacillus plantiphilus</name>
    <dbReference type="NCBI Taxonomy" id="2905650"/>
    <lineage>
        <taxon>Bacteria</taxon>
        <taxon>Bacillati</taxon>
        <taxon>Bacillota</taxon>
        <taxon>Bacilli</taxon>
        <taxon>Bacillales</taxon>
        <taxon>Paenibacillaceae</taxon>
        <taxon>Paenibacillus</taxon>
    </lineage>
</organism>
<dbReference type="PANTHER" id="PTHR45527">
    <property type="entry name" value="NONRIBOSOMAL PEPTIDE SYNTHETASE"/>
    <property type="match status" value="1"/>
</dbReference>
<dbReference type="Gene3D" id="3.40.50.980">
    <property type="match status" value="8"/>
</dbReference>
<evidence type="ECO:0000313" key="10">
    <source>
        <dbReference type="EMBL" id="CAH1202646.1"/>
    </source>
</evidence>
<dbReference type="InterPro" id="IPR020459">
    <property type="entry name" value="AMP-binding"/>
</dbReference>
<name>A0ABN8GDX9_9BACL</name>
<dbReference type="Proteomes" id="UP000838686">
    <property type="component" value="Unassembled WGS sequence"/>
</dbReference>
<feature type="compositionally biased region" description="Gly residues" evidence="8">
    <location>
        <begin position="1459"/>
        <end position="1480"/>
    </location>
</feature>
<dbReference type="Gene3D" id="1.10.287.490">
    <property type="entry name" value="Helix hairpin bin"/>
    <property type="match status" value="1"/>
</dbReference>
<evidence type="ECO:0000256" key="8">
    <source>
        <dbReference type="SAM" id="MobiDB-lite"/>
    </source>
</evidence>
<keyword evidence="5" id="KW-0677">Repeat</keyword>
<reference evidence="10" key="1">
    <citation type="submission" date="2022-01" db="EMBL/GenBank/DDBJ databases">
        <authorList>
            <person name="Criscuolo A."/>
        </authorList>
    </citation>
    <scope>NUCLEOTIDE SEQUENCE</scope>
    <source>
        <strain evidence="10">CIP111893</strain>
    </source>
</reference>
<keyword evidence="7" id="KW-0511">Multifunctional enzyme</keyword>
<dbReference type="InterPro" id="IPR029058">
    <property type="entry name" value="AB_hydrolase_fold"/>
</dbReference>
<evidence type="ECO:0000256" key="3">
    <source>
        <dbReference type="ARBA" id="ARBA00022450"/>
    </source>
</evidence>
<dbReference type="NCBIfam" id="NF003417">
    <property type="entry name" value="PRK04813.1"/>
    <property type="match status" value="5"/>
</dbReference>
<feature type="domain" description="Carrier" evidence="9">
    <location>
        <begin position="1858"/>
        <end position="1933"/>
    </location>
</feature>
<dbReference type="SUPFAM" id="SSF47336">
    <property type="entry name" value="ACP-like"/>
    <property type="match status" value="4"/>
</dbReference>
<dbReference type="InterPro" id="IPR009081">
    <property type="entry name" value="PP-bd_ACP"/>
</dbReference>
<evidence type="ECO:0000256" key="6">
    <source>
        <dbReference type="ARBA" id="ARBA00023194"/>
    </source>
</evidence>
<dbReference type="SUPFAM" id="SSF53474">
    <property type="entry name" value="alpha/beta-Hydrolases"/>
    <property type="match status" value="1"/>
</dbReference>
<dbReference type="InterPro" id="IPR001242">
    <property type="entry name" value="Condensation_dom"/>
</dbReference>
<dbReference type="Pfam" id="PF13193">
    <property type="entry name" value="AMP-binding_C"/>
    <property type="match status" value="4"/>
</dbReference>
<sequence length="4271" mass="469956">MIDKYSQQLLLSSGRYEREEQYWSQKLSDNDAVSEFPRTALRKGPAHDDSSKGGGKSPDYEVYSGTLDSALTDKLRNAARSDQALFMLLLSGVSYLLHRYASAEEVRIGVPVLKQNIPVGELANTLLLIQTEYGGDHGFRQWAGVVRQAFTEANEHQNMPFLALADYAQLPVNDDGTAEVPTMVMLEGIHDRAYTAHIVSSLSFIFSSDGDRVNIAIQYDALRYSGQSVVSLARHLENVLRAIETPDAPLSRLPLLTAEERGLLLDSFNDTARDLQQGRTLHGLFEEQAQRSPERIAFQLGAEALTYRELDARANRLARTLRARGAMPDAVIAVIAERSTEMIVAILAVMKAGAAYLPIDPAYPAERIAYLLEDSRAALLLGQAHLASEAGVTADYIDLGDEASYHKDDSVLASVAGSENLAYIIYTSGTTGQPKGVMVEHGGIANSIQWRADEYALTEQDVVLQLFSFSFDGFVTSFFTPIVSGSKVILLAEEESRDPLAIRRHIAAGGVTHFICVPSLYGVVLESMTSEDARSLRIVTVAGEKVTDTVIARSNELAPQAELVNEYGPTETSVVAAYCRRLRQDGPVTIGGPIANTRIYIVNSHLELMPIGVPGELCVAGAGLARGYWMRPELTADKFIDCPFEPGQRMYRTGDLARWLPDGRIDYVDRIDHQVKIRGYRIELGEIEAAIIRQDSVKEAVVIARDDVRGGKLLCAYITAEDETALLDVREGLAQELPVYMVPAHIVQLERMPLLPNGKLDRKALPEPDETGLVGDDTPYAAPSDETEAQLCQMWQELLGVSRIGVKDHFFNRGGHSLSAMSLLSQIHKAFGVEVPLRIVFESPTVAAIAAYIKDESGSGRSGSYAAMEPAAERPHYPVSSAQRRMFVVSSLEGSGTSYNLPGAIIAEGELDVPRLAEAFRELVARHESLRTSFASVDGEPVQIIEASAMLEVPYSEALEASEGELDALVEAFVRPFELDAAPLFRAEIMKLGNNRHLLLYDMHHIISDGVSAGILVRELVALYERAELPPLRVQYKDYAVWQQELLGSELMERQEQYWLERFSGPLPVLDLPSDYPRPSVQSFAGGVVSRQAEPLLLDRLQTLAKQSGTTLYMVLLAAYNVLLAKYSGKDDVVVGSPTAGRQHADTEPMIGMFVGTLALRNRPEGGKTFAAFLHEVKESTLEAFEHGGYPFESLIEKLGLQRDISRNPLFDTMFILQNMNLESPELSGLSFTPLASESRVSKFDWSLQAMEAEEGLLLSAEYSSALYREGTIHRMLGHFIEILDIVAGQPDIAIRHIEMITADEKEEIVGVFNATATEYPRDASIAELFQKQVLLTPDHAAITHRGVTLTYRELNERANALARALRDRGIGRDGAVGIYAERSLEMVAAMLGISKAGGAFVTIDPSFPEERIRYMLEDSAAAIGFKFEAEPPADFGVEWLDLADPSLSARAGNRVGDGDGVGDGAELGSGAGARAGAGDRGSESNEDELRIDIAPTDLAYYMYTSGSTGKPKGVMVEQRNVVRLVKETNYVSFDADGSLLLTGSVSFDAIIYEIFGVLLNGLTLHVVDKDVLLNADHLADYIRDQQITLLWLTVPLFNQLADYRPEMFAGIRQLLIGGEAVSPIHVNRVRRVCGDIVVNGYGPTENTTFSLTYPITGHYDDPIPIGRPISNSTVYVVDEEGYMQPVGVPGELVVGGDGVSRGYANLPEMTAEKFVPNPFASGERMYKTGDLGRWRHDGTVEYLGRIDQQVKIRGYRIELGEIEAAILKQPGVKESCVLAKEGSDGQKVLCAYYVSEAADSDSASLRHVLARELPSYMVPQYFIALERFPLIASGKIDRRALPDPDWTTAAEKSPYSPPRTAVEVELAALWEDVLSVKPVGAFDDFFALGGHSLKAMTLIARMKGQFGVDVPLRKLFEAPTVDALASYIEGAEQAASDTLVPAPEQEHYPLSPAQRRLFVLSRFEGAGISYNLPRVMSIEGQLDRERLEAAFQGLIARHDALRTTFSLVDGEPVQRIASVDDIYFAIACREVEEAEAESIIDAFIRPFDLTQPPLLRVELLKLSQERHLLLCDMHHIIADGVSMSIFMKEFVELYEGAELPPLRIQYKDYAVWQNSVEGQAAMKRNEAYWLELFAEDVPLLALPTDYPRPAMQSFSGATFAVEAGQELKQALNEGAARSGATLFMVLLAAYKVLLHKYSGQDDIVVGTPVAGRTHADVAPVLGMFVNTLALRGRPQPSRSFGEFLDEVKAATLGAFDNGQYPFDALVEQLKLPRDLSRNPLFDTMFSLQNINMDTGELTGLQIEPFEFAGGAAKFDLSLEATETEDGLVISFEYATALFHEDTIRRMAGHFLHILQVAAGNPQTLISDIDMMAADEKTQMMERFNDTAADYPSDATIYGIIEAQAARTPNAEAVIDGDRRLTYRELNEAANRLARKLRTSGVGPDVIVPIMLERAAEMLVGILAIQKAGGAYLPIDPDFPNERIQYMLEDAGATCLLTGTRQLARARDLFSGPILDLNDPAVYEGQDASNLEPLAGPHHLAYVIYTSGSTGQPKGVMIPHQAAVNRIHWMGKAYPLTERDVILQKTPFTFDVSVWELFWFGFAGAKVCFLKPGGEKNPEEILQEIARSRVTTMHFVPSMLGLFLDYIEGSPHHERLASLRYVFASGEALQPSHAKRFKEEIGSSSGTKLINLYGPTEAAVDVSFYDCAEHEGNGSVPIGRPIDNIQLYVVDEQLRLQPVGVPGELCIAGVGLARGYVNKPELTAEKFVRNPNAPGTVMYRTGDLARWLPDGNIEYSGRLDFQVKIRGYRIELGEIENVLLKHEALREAVVVALQDEAKGSFLCAYFTAQREMNATELREHLGNDLPSYMLPAHFVQLDSLPLSPNGKINRKALPAPIGGELETGTPFVAPRTVTEAQVAALWQEALGVERIGVLDSFFTLGGHSLTAIALLAAMHKASGVEVPLRLLFETPTVEAVACYIDEQGSAHYRPIEPAPKQEFYAVSSAQRRMYLLDLFEGQGRGLAYNMPSAVILEGAIDENRFQQALQAMVDRHEVLRTSFHSVNGEPVQRVHDELEFRLDRLRAASVEEAEQQLDEWFLPFDLVSAPLLRAVLITLDGDGDRHLFAHDMHHIISDGVSGALFMEEFMSLYEGASLPPLLLHYKDFARWQNEWMESDSFHEQERYWLEQLRDVPVLELPADYSRPVVKSFAGAVVDFEAGPELLSGLERLARESGATLYMVLLAAYKVLLSSYSGQDDIVVGSPIAGRSHADTEGMLGMFVNSLAIRSTLDRNRTFRDIVSDVKGNAMTALENGDYPFELLVEKLQLNRDLSRNPLFDTVFVWQNAAVPRKRLPQGESHLEGNDDEVNVLPFGQEHSIAKFDVSLIAAPDEGGLRLSLEYCTDLFREESIRRMAGHFLRILESAAEAPERAVVEIDLLSSAEKAKLLGFNDTSRAYSGSDLLHGLVQEQAELLPKQRAIVQGKASLTYAELNDRSNRLARTIRGHGIGRGDIVAVAADRTPEMVIGMLAIMKAGAAYVPIDPDYPADRIRYLLDDSRASLLLAREIGMSSVIGEFGGNVLYLADSASYAADGSNPDWTVEPEDLAYIIYTSGTTGKPKGVMIRHRSIANTVKWRRDEYGYSSKDKALQLISFSFDASVLSLFTPLASGAVSLLAGAEEAKDPVALRRIVAEHGITHLTSVPNLFGSLIQMLEPREAASLRQVVLGGESIPSGLVEQAKRKNAALELINEYGPTENSCTSTFMRGLEPDRSITIGGPIANTRVYIVNDRLQPLPIGVRGELCVAGTGLAQGYWNQPGLTAEKFVPNPFEPGGYMYRTGDAARWLHDGTIAFCGRIDNQVKVRGYRIELGEIEAVLLKHPDIREASVQALNDAQGQAYLCAYVVADKEESLMAIKASAAEQLPVYMVPTHFVQLARLPITPNGKIDTRALPPPDLSAVRRTYTAPRNDEEKRLAVIWEELLGVPDIGIHDNFFELGGNSLKATMLTAQIYELLRVELPFITVFQQPTIAGLTSIIARSRIERSEAQPVTLLNHPASIKRTLFCFPPVAGYGFVYQELAVLLEQADIAVYGFDFIPGDNGIEQYVDHIRALQLEGPYTLLGYSAGGNLAFGIARALEAAGCHVSDLVMLDAEPKKKTTNQTAQQIEQEVGKMIEEEGAGAQYGVYLQNETIRSTIFSHMMGYVEFLNELDNKGKVAADIHFVESEGKGLNLLQRQLSWSKHTTGRQVKYKGFGPHEDMLEPEHLQANAALIRELLC</sequence>
<dbReference type="PROSITE" id="PS00455">
    <property type="entry name" value="AMP_BINDING"/>
    <property type="match status" value="4"/>
</dbReference>
<evidence type="ECO:0000259" key="9">
    <source>
        <dbReference type="PROSITE" id="PS50075"/>
    </source>
</evidence>
<dbReference type="InterPro" id="IPR020802">
    <property type="entry name" value="TesA-like"/>
</dbReference>
<protein>
    <submittedName>
        <fullName evidence="10">Tyrocidine synthase 3</fullName>
    </submittedName>
</protein>
<dbReference type="RefSeq" id="WP_236340297.1">
    <property type="nucleotide sequence ID" value="NZ_CAKMMF010000008.1"/>
</dbReference>
<dbReference type="SUPFAM" id="SSF56801">
    <property type="entry name" value="Acetyl-CoA synthetase-like"/>
    <property type="match status" value="4"/>
</dbReference>
<gene>
    <name evidence="10" type="primary">tycC_3</name>
    <name evidence="10" type="ORF">PAECIP111893_01863</name>
</gene>
<dbReference type="InterPro" id="IPR000873">
    <property type="entry name" value="AMP-dep_synth/lig_dom"/>
</dbReference>
<keyword evidence="4" id="KW-0597">Phosphoprotein</keyword>
<dbReference type="Pfam" id="PF00975">
    <property type="entry name" value="Thioesterase"/>
    <property type="match status" value="1"/>
</dbReference>
<dbReference type="InterPro" id="IPR020806">
    <property type="entry name" value="PKS_PP-bd"/>
</dbReference>
<dbReference type="InterPro" id="IPR036736">
    <property type="entry name" value="ACP-like_sf"/>
</dbReference>
<evidence type="ECO:0000256" key="1">
    <source>
        <dbReference type="ARBA" id="ARBA00001957"/>
    </source>
</evidence>
<keyword evidence="3" id="KW-0596">Phosphopantetheine</keyword>
<dbReference type="InterPro" id="IPR045851">
    <property type="entry name" value="AMP-bd_C_sf"/>
</dbReference>
<dbReference type="CDD" id="cd19531">
    <property type="entry name" value="LCL_NRPS-like"/>
    <property type="match status" value="3"/>
</dbReference>
<dbReference type="Pfam" id="PF00501">
    <property type="entry name" value="AMP-binding"/>
    <property type="match status" value="4"/>
</dbReference>
<dbReference type="Gene3D" id="3.30.559.10">
    <property type="entry name" value="Chloramphenicol acetyltransferase-like domain"/>
    <property type="match status" value="3"/>
</dbReference>
<dbReference type="PROSITE" id="PS50075">
    <property type="entry name" value="CARRIER"/>
    <property type="match status" value="4"/>
</dbReference>